<dbReference type="PROSITE" id="PS00650">
    <property type="entry name" value="G_PROTEIN_RECEP_F2_2"/>
    <property type="match status" value="1"/>
</dbReference>
<keyword evidence="4 11" id="KW-0812">Transmembrane</keyword>
<dbReference type="InterPro" id="IPR050332">
    <property type="entry name" value="GPCR_2"/>
</dbReference>
<dbReference type="InterPro" id="IPR001879">
    <property type="entry name" value="GPCR_2_extracellular_dom"/>
</dbReference>
<keyword evidence="5 11" id="KW-1133">Transmembrane helix</keyword>
<dbReference type="Gene3D" id="4.10.1240.10">
    <property type="entry name" value="GPCR, family 2, extracellular hormone receptor domain"/>
    <property type="match status" value="1"/>
</dbReference>
<dbReference type="PROSITE" id="PS50261">
    <property type="entry name" value="G_PROTEIN_RECEP_F2_4"/>
    <property type="match status" value="1"/>
</dbReference>
<evidence type="ECO:0000256" key="4">
    <source>
        <dbReference type="ARBA" id="ARBA00022692"/>
    </source>
</evidence>
<dbReference type="GO" id="GO:0007188">
    <property type="term" value="P:adenylate cyclase-modulating G protein-coupled receptor signaling pathway"/>
    <property type="evidence" value="ECO:0007669"/>
    <property type="project" value="TreeGrafter"/>
</dbReference>
<dbReference type="SMART" id="SM00008">
    <property type="entry name" value="HormR"/>
    <property type="match status" value="1"/>
</dbReference>
<dbReference type="PANTHER" id="PTHR45620:SF17">
    <property type="entry name" value="PDF RECEPTOR"/>
    <property type="match status" value="1"/>
</dbReference>
<dbReference type="Proteomes" id="UP000596742">
    <property type="component" value="Unassembled WGS sequence"/>
</dbReference>
<dbReference type="Gene3D" id="1.20.1070.10">
    <property type="entry name" value="Rhodopsin 7-helix transmembrane proteins"/>
    <property type="match status" value="1"/>
</dbReference>
<dbReference type="OrthoDB" id="5967113at2759"/>
<dbReference type="GO" id="GO:0007166">
    <property type="term" value="P:cell surface receptor signaling pathway"/>
    <property type="evidence" value="ECO:0007669"/>
    <property type="project" value="InterPro"/>
</dbReference>
<feature type="transmembrane region" description="Helical" evidence="11">
    <location>
        <begin position="353"/>
        <end position="376"/>
    </location>
</feature>
<dbReference type="InterPro" id="IPR036445">
    <property type="entry name" value="GPCR_2_extracell_dom_sf"/>
</dbReference>
<comment type="similarity">
    <text evidence="2">Belongs to the G-protein coupled receptor 2 family.</text>
</comment>
<dbReference type="PRINTS" id="PR00249">
    <property type="entry name" value="GPCRSECRETIN"/>
</dbReference>
<organism evidence="14 15">
    <name type="scientific">Mytilus galloprovincialis</name>
    <name type="common">Mediterranean mussel</name>
    <dbReference type="NCBI Taxonomy" id="29158"/>
    <lineage>
        <taxon>Eukaryota</taxon>
        <taxon>Metazoa</taxon>
        <taxon>Spiralia</taxon>
        <taxon>Lophotrochozoa</taxon>
        <taxon>Mollusca</taxon>
        <taxon>Bivalvia</taxon>
        <taxon>Autobranchia</taxon>
        <taxon>Pteriomorphia</taxon>
        <taxon>Mytilida</taxon>
        <taxon>Mytiloidea</taxon>
        <taxon>Mytilidae</taxon>
        <taxon>Mytilinae</taxon>
        <taxon>Mytilus</taxon>
    </lineage>
</organism>
<comment type="subcellular location">
    <subcellularLocation>
        <location evidence="1">Cell membrane</location>
        <topology evidence="1">Multi-pass membrane protein</topology>
    </subcellularLocation>
</comment>
<comment type="caution">
    <text evidence="14">The sequence shown here is derived from an EMBL/GenBank/DDBJ whole genome shotgun (WGS) entry which is preliminary data.</text>
</comment>
<name>A0A8B6GHP8_MYTGA</name>
<evidence type="ECO:0008006" key="16">
    <source>
        <dbReference type="Google" id="ProtNLM"/>
    </source>
</evidence>
<dbReference type="InterPro" id="IPR017983">
    <property type="entry name" value="GPCR_2_secretin-like_CS"/>
</dbReference>
<dbReference type="GO" id="GO:0008528">
    <property type="term" value="F:G protein-coupled peptide receptor activity"/>
    <property type="evidence" value="ECO:0007669"/>
    <property type="project" value="TreeGrafter"/>
</dbReference>
<feature type="transmembrane region" description="Helical" evidence="11">
    <location>
        <begin position="149"/>
        <end position="167"/>
    </location>
</feature>
<keyword evidence="9" id="KW-0325">Glycoprotein</keyword>
<dbReference type="SUPFAM" id="SSF111418">
    <property type="entry name" value="Hormone receptor domain"/>
    <property type="match status" value="1"/>
</dbReference>
<keyword evidence="15" id="KW-1185">Reference proteome</keyword>
<feature type="domain" description="G-protein coupled receptors family 2 profile 1" evidence="12">
    <location>
        <begin position="1"/>
        <end position="85"/>
    </location>
</feature>
<evidence type="ECO:0000313" key="15">
    <source>
        <dbReference type="Proteomes" id="UP000596742"/>
    </source>
</evidence>
<dbReference type="InterPro" id="IPR000832">
    <property type="entry name" value="GPCR_2_secretin-like"/>
</dbReference>
<evidence type="ECO:0000256" key="9">
    <source>
        <dbReference type="ARBA" id="ARBA00023180"/>
    </source>
</evidence>
<evidence type="ECO:0000256" key="2">
    <source>
        <dbReference type="ARBA" id="ARBA00005314"/>
    </source>
</evidence>
<proteinExistence type="inferred from homology"/>
<evidence type="ECO:0000259" key="12">
    <source>
        <dbReference type="PROSITE" id="PS50227"/>
    </source>
</evidence>
<gene>
    <name evidence="14" type="ORF">MGAL_10B036662</name>
</gene>
<keyword evidence="10" id="KW-0807">Transducer</keyword>
<reference evidence="14" key="1">
    <citation type="submission" date="2018-11" db="EMBL/GenBank/DDBJ databases">
        <authorList>
            <person name="Alioto T."/>
            <person name="Alioto T."/>
        </authorList>
    </citation>
    <scope>NUCLEOTIDE SEQUENCE</scope>
</reference>
<dbReference type="PROSITE" id="PS50227">
    <property type="entry name" value="G_PROTEIN_RECEP_F2_3"/>
    <property type="match status" value="1"/>
</dbReference>
<feature type="domain" description="G-protein coupled receptors family 2 profile 2" evidence="13">
    <location>
        <begin position="112"/>
        <end position="377"/>
    </location>
</feature>
<dbReference type="GO" id="GO:0005886">
    <property type="term" value="C:plasma membrane"/>
    <property type="evidence" value="ECO:0007669"/>
    <property type="project" value="UniProtKB-SubCell"/>
</dbReference>
<evidence type="ECO:0000256" key="5">
    <source>
        <dbReference type="ARBA" id="ARBA00022989"/>
    </source>
</evidence>
<evidence type="ECO:0000256" key="10">
    <source>
        <dbReference type="ARBA" id="ARBA00023224"/>
    </source>
</evidence>
<evidence type="ECO:0000313" key="14">
    <source>
        <dbReference type="EMBL" id="VDI63993.1"/>
    </source>
</evidence>
<evidence type="ECO:0000256" key="3">
    <source>
        <dbReference type="ARBA" id="ARBA00022475"/>
    </source>
</evidence>
<keyword evidence="7 11" id="KW-0472">Membrane</keyword>
<feature type="transmembrane region" description="Helical" evidence="11">
    <location>
        <begin position="323"/>
        <end position="341"/>
    </location>
</feature>
<dbReference type="Pfam" id="PF00002">
    <property type="entry name" value="7tm_2"/>
    <property type="match status" value="1"/>
</dbReference>
<keyword evidence="3" id="KW-1003">Cell membrane</keyword>
<dbReference type="InterPro" id="IPR017981">
    <property type="entry name" value="GPCR_2-like_7TM"/>
</dbReference>
<evidence type="ECO:0000256" key="8">
    <source>
        <dbReference type="ARBA" id="ARBA00023170"/>
    </source>
</evidence>
<feature type="transmembrane region" description="Helical" evidence="11">
    <location>
        <begin position="238"/>
        <end position="261"/>
    </location>
</feature>
<dbReference type="PANTHER" id="PTHR45620">
    <property type="entry name" value="PDF RECEPTOR-LIKE PROTEIN-RELATED"/>
    <property type="match status" value="1"/>
</dbReference>
<evidence type="ECO:0000256" key="11">
    <source>
        <dbReference type="SAM" id="Phobius"/>
    </source>
</evidence>
<sequence>MPHKSNTDKKNGKMYCNGTWDKVLCWPSVAAETTVFLPCPPLPGLDPTKEAFRKCGPGGRWENKNPGDYSLPKGYTNYTVCYTPEAYEVYLKFMAGKTAAERQSMKHIAAGTRTMEIVGLSISLVVSLISVFIFTYFRSLRCHRTRIHRNLFVSIIAQTIIRLVLYLDQYAARLKGGEVEGAAGSNSQTIFDTPVFCEALYALLEYTKTVQFMWMLIEGLFLHNMIAVSVFSGKPNYLIFYLLGWGSPIPVTVAWVITMVYKHQVKCWFSYTFTPFYWIIETPRVAVIAVNLMFLLNIIRVLITKLQKSQTNEPHVTKVRKAVKAAIILLPLLGITNFVVMTDPPSGVTAFGIWSFTTYFLVSFQGFFISLLYCFLNGEVQDTIRRHLCFKRPTRWDASHTSIRIYMYPPPKKQSQVQMTLRKHWGQFLQNRMVHSTSFRRGSRSFSIFTSITEVPNVNQRRQSAIPPPTGNAVPLLREIVARSDSRL</sequence>
<dbReference type="PROSITE" id="PS00649">
    <property type="entry name" value="G_PROTEIN_RECEP_F2_1"/>
    <property type="match status" value="1"/>
</dbReference>
<dbReference type="EMBL" id="UYJE01008453">
    <property type="protein sequence ID" value="VDI63993.1"/>
    <property type="molecule type" value="Genomic_DNA"/>
</dbReference>
<dbReference type="Pfam" id="PF02793">
    <property type="entry name" value="HRM"/>
    <property type="match status" value="1"/>
</dbReference>
<protein>
    <recommendedName>
        <fullName evidence="16">PDF receptor</fullName>
    </recommendedName>
</protein>
<evidence type="ECO:0000256" key="6">
    <source>
        <dbReference type="ARBA" id="ARBA00023040"/>
    </source>
</evidence>
<keyword evidence="6" id="KW-0297">G-protein coupled receptor</keyword>
<feature type="transmembrane region" description="Helical" evidence="11">
    <location>
        <begin position="117"/>
        <end position="137"/>
    </location>
</feature>
<dbReference type="SUPFAM" id="SSF81321">
    <property type="entry name" value="Family A G protein-coupled receptor-like"/>
    <property type="match status" value="1"/>
</dbReference>
<evidence type="ECO:0000256" key="7">
    <source>
        <dbReference type="ARBA" id="ARBA00023136"/>
    </source>
</evidence>
<feature type="transmembrane region" description="Helical" evidence="11">
    <location>
        <begin position="212"/>
        <end position="231"/>
    </location>
</feature>
<feature type="transmembrane region" description="Helical" evidence="11">
    <location>
        <begin position="285"/>
        <end position="303"/>
    </location>
</feature>
<accession>A0A8B6GHP8</accession>
<keyword evidence="8" id="KW-0675">Receptor</keyword>
<evidence type="ECO:0000256" key="1">
    <source>
        <dbReference type="ARBA" id="ARBA00004651"/>
    </source>
</evidence>
<dbReference type="AlphaFoldDB" id="A0A8B6GHP8"/>
<evidence type="ECO:0000259" key="13">
    <source>
        <dbReference type="PROSITE" id="PS50261"/>
    </source>
</evidence>